<comment type="similarity">
    <text evidence="2">Belongs to the group II decarboxylase family.</text>
</comment>
<dbReference type="PANTHER" id="PTHR45677">
    <property type="entry name" value="GLUTAMATE DECARBOXYLASE-RELATED"/>
    <property type="match status" value="1"/>
</dbReference>
<dbReference type="InterPro" id="IPR015424">
    <property type="entry name" value="PyrdxlP-dep_Trfase"/>
</dbReference>
<accession>A0ABQ8TS14</accession>
<comment type="caution">
    <text evidence="5">The sequence shown here is derived from an EMBL/GenBank/DDBJ whole genome shotgun (WGS) entry which is preliminary data.</text>
</comment>
<evidence type="ECO:0000256" key="2">
    <source>
        <dbReference type="ARBA" id="ARBA00009533"/>
    </source>
</evidence>
<evidence type="ECO:0000313" key="5">
    <source>
        <dbReference type="EMBL" id="KAJ4449078.1"/>
    </source>
</evidence>
<dbReference type="PANTHER" id="PTHR45677:SF8">
    <property type="entry name" value="CYSTEINE SULFINIC ACID DECARBOXYLASE"/>
    <property type="match status" value="1"/>
</dbReference>
<keyword evidence="3" id="KW-0456">Lyase</keyword>
<dbReference type="InterPro" id="IPR036397">
    <property type="entry name" value="RNaseH_sf"/>
</dbReference>
<organism evidence="5 6">
    <name type="scientific">Periplaneta americana</name>
    <name type="common">American cockroach</name>
    <name type="synonym">Blatta americana</name>
    <dbReference type="NCBI Taxonomy" id="6978"/>
    <lineage>
        <taxon>Eukaryota</taxon>
        <taxon>Metazoa</taxon>
        <taxon>Ecdysozoa</taxon>
        <taxon>Arthropoda</taxon>
        <taxon>Hexapoda</taxon>
        <taxon>Insecta</taxon>
        <taxon>Pterygota</taxon>
        <taxon>Neoptera</taxon>
        <taxon>Polyneoptera</taxon>
        <taxon>Dictyoptera</taxon>
        <taxon>Blattodea</taxon>
        <taxon>Blattoidea</taxon>
        <taxon>Blattidae</taxon>
        <taxon>Blattinae</taxon>
        <taxon>Periplaneta</taxon>
    </lineage>
</organism>
<evidence type="ECO:0000256" key="4">
    <source>
        <dbReference type="ARBA" id="ARBA00022898"/>
    </source>
</evidence>
<evidence type="ECO:0000256" key="3">
    <source>
        <dbReference type="ARBA" id="ARBA00022793"/>
    </source>
</evidence>
<evidence type="ECO:0000256" key="1">
    <source>
        <dbReference type="ARBA" id="ARBA00001933"/>
    </source>
</evidence>
<keyword evidence="4" id="KW-0663">Pyridoxal phosphate</keyword>
<comment type="cofactor">
    <cofactor evidence="1">
        <name>pyridoxal 5'-phosphate</name>
        <dbReference type="ChEBI" id="CHEBI:597326"/>
    </cofactor>
</comment>
<dbReference type="SUPFAM" id="SSF53383">
    <property type="entry name" value="PLP-dependent transferases"/>
    <property type="match status" value="2"/>
</dbReference>
<sequence length="886" mass="101020">MDVKAKVIALIEEADLARRKLENAMELRLEQRPGGPVQVYRPKQSKIFDPEYVVQRQRIGRLSMSVWGWISGYGSGALWRIHGHMNGHQYTNLLENVMLPSVRVFQSENKIKFQHDFSSVHTCVALQRWFNIHRDDVVEVPWVPKSPDLNTIQNVGRKCNAVLMNNYRVGVLGIQTKCGISFQMLGMMLHFQRRHFKIVNVNESEVETTINQFVAYSLALDERTDRNDGALLAIFIRGVNEHFTVSECLLDVITKYNWRRSFPGTERHHRTEEVEFTMACVNINRRGSSFIGILSLEPGQEGLHDNELLQLCHDAVSYSVQTCHPYFKNQLYGGTDPYGLAGAWLAEALNTNIHTYEVAPVFVLVECAVLQRVLKIVGFSDGDGIFSPVQRHTRIRLYKTLARPVLRYGSEAWTLRKKDESRITANEMKFMRYTAGYMKWDHKRNEDIMEELQLEPVINHSKYANRKVQDDREGLELNGLHQLLVYADDVNMLGENPQTIKENTGIFLEASKEIGLEVNPEKTKYMIMSRGSISNMYGMVLARYKAVPECKTKGLSGQLPLVAFTSEAVSQSYLDTVDIGHIRQHMCLTWSQGTKGNIEGGGFVPVLWIEFGVAQWSERLGHYSVKKCAHWLGLGTENVIPIKTDSNGRMMSSDLNCRIQQTISEGKKPFFVSATAGTTVLGAFDPLEEISDVCRQYDEATFHVSGKVNRHNCRIWGSENPSVVIEHQRDSPKWNVWCGIMRDRIIGAEKTVTANTYLDMLQLYAVPQLPDGAIFQQDGAPPHFANMVRTFLDEQFPARWIGRGSPYITWPARSPDLTPPDFFLWGFVKDQVYRTPVRDLADLQERIYAAVNNVTPQMLHNTWVEVEYRLDISRATNGSHVEVYGT</sequence>
<name>A0ABQ8TS14_PERAM</name>
<protein>
    <recommendedName>
        <fullName evidence="7">Reverse transcriptase domain-containing protein</fullName>
    </recommendedName>
</protein>
<evidence type="ECO:0000313" key="6">
    <source>
        <dbReference type="Proteomes" id="UP001148838"/>
    </source>
</evidence>
<gene>
    <name evidence="5" type="ORF">ANN_00473</name>
</gene>
<dbReference type="Proteomes" id="UP001148838">
    <property type="component" value="Unassembled WGS sequence"/>
</dbReference>
<dbReference type="InterPro" id="IPR002129">
    <property type="entry name" value="PyrdxlP-dep_de-COase"/>
</dbReference>
<dbReference type="EMBL" id="JAJSOF020000003">
    <property type="protein sequence ID" value="KAJ4449078.1"/>
    <property type="molecule type" value="Genomic_DNA"/>
</dbReference>
<dbReference type="Pfam" id="PF00282">
    <property type="entry name" value="Pyridoxal_deC"/>
    <property type="match status" value="2"/>
</dbReference>
<evidence type="ECO:0008006" key="7">
    <source>
        <dbReference type="Google" id="ProtNLM"/>
    </source>
</evidence>
<keyword evidence="3" id="KW-0210">Decarboxylase</keyword>
<reference evidence="5 6" key="1">
    <citation type="journal article" date="2022" name="Allergy">
        <title>Genome assembly and annotation of Periplaneta americana reveal a comprehensive cockroach allergen profile.</title>
        <authorList>
            <person name="Wang L."/>
            <person name="Xiong Q."/>
            <person name="Saelim N."/>
            <person name="Wang L."/>
            <person name="Nong W."/>
            <person name="Wan A.T."/>
            <person name="Shi M."/>
            <person name="Liu X."/>
            <person name="Cao Q."/>
            <person name="Hui J.H.L."/>
            <person name="Sookrung N."/>
            <person name="Leung T.F."/>
            <person name="Tungtrongchitr A."/>
            <person name="Tsui S.K.W."/>
        </authorList>
    </citation>
    <scope>NUCLEOTIDE SEQUENCE [LARGE SCALE GENOMIC DNA]</scope>
    <source>
        <strain evidence="5">PWHHKU_190912</strain>
    </source>
</reference>
<dbReference type="Gene3D" id="3.90.1150.170">
    <property type="match status" value="1"/>
</dbReference>
<proteinExistence type="inferred from homology"/>
<keyword evidence="6" id="KW-1185">Reference proteome</keyword>
<dbReference type="Gene3D" id="3.30.420.10">
    <property type="entry name" value="Ribonuclease H-like superfamily/Ribonuclease H"/>
    <property type="match status" value="2"/>
</dbReference>